<dbReference type="InterPro" id="IPR001162">
    <property type="entry name" value="UvrC_RNase_H_dom"/>
</dbReference>
<dbReference type="CDD" id="cd10434">
    <property type="entry name" value="GIY-YIG_UvrC_Cho"/>
    <property type="match status" value="1"/>
</dbReference>
<feature type="domain" description="GIY-YIG" evidence="1">
    <location>
        <begin position="1"/>
        <end position="60"/>
    </location>
</feature>
<dbReference type="PANTHER" id="PTHR30562">
    <property type="entry name" value="UVRC/OXIDOREDUCTASE"/>
    <property type="match status" value="1"/>
</dbReference>
<dbReference type="SUPFAM" id="SSF82771">
    <property type="entry name" value="GIY-YIG endonuclease"/>
    <property type="match status" value="1"/>
</dbReference>
<dbReference type="InterPro" id="IPR035901">
    <property type="entry name" value="GIY-YIG_endonuc_sf"/>
</dbReference>
<dbReference type="AlphaFoldDB" id="A0A1G1ZUW1"/>
<proteinExistence type="predicted"/>
<comment type="caution">
    <text evidence="3">The sequence shown here is derived from an EMBL/GenBank/DDBJ whole genome shotgun (WGS) entry which is preliminary data.</text>
</comment>
<dbReference type="SMART" id="SM00465">
    <property type="entry name" value="GIYc"/>
    <property type="match status" value="1"/>
</dbReference>
<dbReference type="InterPro" id="IPR000305">
    <property type="entry name" value="GIY-YIG_endonuc"/>
</dbReference>
<dbReference type="GO" id="GO:0006289">
    <property type="term" value="P:nucleotide-excision repair"/>
    <property type="evidence" value="ECO:0007669"/>
    <property type="project" value="InterPro"/>
</dbReference>
<feature type="domain" description="UvrC family homology region profile" evidence="2">
    <location>
        <begin position="169"/>
        <end position="314"/>
    </location>
</feature>
<accession>A0A1G1ZUW1</accession>
<dbReference type="PROSITE" id="PS50165">
    <property type="entry name" value="UVRC"/>
    <property type="match status" value="1"/>
</dbReference>
<dbReference type="InterPro" id="IPR050066">
    <property type="entry name" value="UvrABC_protein_C"/>
</dbReference>
<dbReference type="Pfam" id="PF08459">
    <property type="entry name" value="UvrC_RNaseH_dom"/>
    <property type="match status" value="1"/>
</dbReference>
<sequence length="384" mass="44090">MGKASNLKNRLKSYLAITDLKTKSLHQEADSLKIIPLRSNIEALIIESQYIKTLKPRYNILWRDDSSYAYVFITDDAFPKIFAGHATDKNRFYQNSRSIGPFTDAAALKTVLRLLRKYFPYCTCLPAGRPAHFRLCLNAQINNCPGYCCNKQAAPGKKEKISYRKNIVAIASILSGKNKKFIKKLRDPYELLILDKIWAHQPYLDSMEKNAANSSLASYEKIECYDNSHLSGKEAVGAMTAWRQQTTNNGQLTTWVADKSMWRKFKIRGNYTEDDPRMMYEMLSRRLNHPEWPYPDLIIIDGGITQYNAAKRAVSELGIKNKGSGIKVISFAKPHQLIFGLKKHPVPISKSPADIQRIIPVAIQTTHNFVIRYHRKIRRRMFLK</sequence>
<dbReference type="STRING" id="1798410.A3H63_02155"/>
<protein>
    <recommendedName>
        <fullName evidence="5">Excinuclease ABC subunit C</fullName>
    </recommendedName>
</protein>
<organism evidence="3 4">
    <name type="scientific">Candidatus Harrisonbacteria bacterium RIFCSPLOWO2_02_FULL_45_10c</name>
    <dbReference type="NCBI Taxonomy" id="1798410"/>
    <lineage>
        <taxon>Bacteria</taxon>
        <taxon>Candidatus Harrisoniibacteriota</taxon>
    </lineage>
</organism>
<name>A0A1G1ZUW1_9BACT</name>
<dbReference type="GO" id="GO:0009381">
    <property type="term" value="F:excinuclease ABC activity"/>
    <property type="evidence" value="ECO:0007669"/>
    <property type="project" value="InterPro"/>
</dbReference>
<dbReference type="Gene3D" id="3.40.1440.10">
    <property type="entry name" value="GIY-YIG endonuclease"/>
    <property type="match status" value="1"/>
</dbReference>
<evidence type="ECO:0000259" key="2">
    <source>
        <dbReference type="PROSITE" id="PS50165"/>
    </source>
</evidence>
<gene>
    <name evidence="3" type="ORF">A3H63_02155</name>
</gene>
<dbReference type="GO" id="GO:0009380">
    <property type="term" value="C:excinuclease repair complex"/>
    <property type="evidence" value="ECO:0007669"/>
    <property type="project" value="TreeGrafter"/>
</dbReference>
<dbReference type="EMBL" id="MHJM01000021">
    <property type="protein sequence ID" value="OGY67627.1"/>
    <property type="molecule type" value="Genomic_DNA"/>
</dbReference>
<dbReference type="InterPro" id="IPR047296">
    <property type="entry name" value="GIY-YIG_UvrC_Cho"/>
</dbReference>
<evidence type="ECO:0000313" key="4">
    <source>
        <dbReference type="Proteomes" id="UP000176284"/>
    </source>
</evidence>
<dbReference type="PANTHER" id="PTHR30562:SF1">
    <property type="entry name" value="UVRABC SYSTEM PROTEIN C"/>
    <property type="match status" value="1"/>
</dbReference>
<evidence type="ECO:0000259" key="1">
    <source>
        <dbReference type="PROSITE" id="PS50164"/>
    </source>
</evidence>
<dbReference type="InterPro" id="IPR038476">
    <property type="entry name" value="UvrC_RNase_H_dom_sf"/>
</dbReference>
<evidence type="ECO:0008006" key="5">
    <source>
        <dbReference type="Google" id="ProtNLM"/>
    </source>
</evidence>
<dbReference type="Proteomes" id="UP000176284">
    <property type="component" value="Unassembled WGS sequence"/>
</dbReference>
<dbReference type="PROSITE" id="PS50164">
    <property type="entry name" value="GIY_YIG"/>
    <property type="match status" value="1"/>
</dbReference>
<reference evidence="3 4" key="1">
    <citation type="journal article" date="2016" name="Nat. Commun.">
        <title>Thousands of microbial genomes shed light on interconnected biogeochemical processes in an aquifer system.</title>
        <authorList>
            <person name="Anantharaman K."/>
            <person name="Brown C.T."/>
            <person name="Hug L.A."/>
            <person name="Sharon I."/>
            <person name="Castelle C.J."/>
            <person name="Probst A.J."/>
            <person name="Thomas B.C."/>
            <person name="Singh A."/>
            <person name="Wilkins M.J."/>
            <person name="Karaoz U."/>
            <person name="Brodie E.L."/>
            <person name="Williams K.H."/>
            <person name="Hubbard S.S."/>
            <person name="Banfield J.F."/>
        </authorList>
    </citation>
    <scope>NUCLEOTIDE SEQUENCE [LARGE SCALE GENOMIC DNA]</scope>
</reference>
<dbReference type="Gene3D" id="3.30.420.340">
    <property type="entry name" value="UvrC, RNAse H endonuclease domain"/>
    <property type="match status" value="1"/>
</dbReference>
<evidence type="ECO:0000313" key="3">
    <source>
        <dbReference type="EMBL" id="OGY67627.1"/>
    </source>
</evidence>